<gene>
    <name evidence="2" type="ORF">CFE62_004120</name>
</gene>
<evidence type="ECO:0000313" key="3">
    <source>
        <dbReference type="Proteomes" id="UP000226429"/>
    </source>
</evidence>
<dbReference type="EMBL" id="NMOS02000009">
    <property type="protein sequence ID" value="RDH40423.1"/>
    <property type="molecule type" value="Genomic_DNA"/>
</dbReference>
<evidence type="ECO:0000313" key="2">
    <source>
        <dbReference type="EMBL" id="RDH40423.1"/>
    </source>
</evidence>
<name>A0A370CI19_9COXI</name>
<dbReference type="Pfam" id="PF07514">
    <property type="entry name" value="TraI_2"/>
    <property type="match status" value="1"/>
</dbReference>
<proteinExistence type="predicted"/>
<comment type="caution">
    <text evidence="2">The sequence shown here is derived from an EMBL/GenBank/DDBJ whole genome shotgun (WGS) entry which is preliminary data.</text>
</comment>
<keyword evidence="3" id="KW-1185">Reference proteome</keyword>
<dbReference type="SUPFAM" id="SSF46785">
    <property type="entry name" value="Winged helix' DNA-binding domain"/>
    <property type="match status" value="1"/>
</dbReference>
<evidence type="ECO:0000259" key="1">
    <source>
        <dbReference type="Pfam" id="PF07514"/>
    </source>
</evidence>
<protein>
    <recommendedName>
        <fullName evidence="1">Uncharacterized domain-containing protein</fullName>
    </recommendedName>
</protein>
<accession>A0A370CI19</accession>
<dbReference type="Gene3D" id="1.10.3210.40">
    <property type="match status" value="1"/>
</dbReference>
<reference evidence="2 3" key="1">
    <citation type="journal article" date="2017" name="Int. J. Syst. Evol. Microbiol.">
        <title>Aquarickettsiella crustaci n. gen. n. sp. (Gammaproteobacteria: Legionellales: Coxiellaceae); a bacterial pathogen of the freshwater crustacean: Gammarus fossarum (Malacostraca: Amphipoda).</title>
        <authorList>
            <person name="Bojko J."/>
            <person name="Dunn A.M."/>
            <person name="Stebbing P.D."/>
            <person name="Van Aerle R."/>
            <person name="Bacela-Spychalska K."/>
            <person name="Bean T.P."/>
            <person name="Stentiford G.D."/>
        </authorList>
    </citation>
    <scope>NUCLEOTIDE SEQUENCE [LARGE SCALE GENOMIC DNA]</scope>
    <source>
        <strain evidence="2">RA15029</strain>
    </source>
</reference>
<dbReference type="InterPro" id="IPR011119">
    <property type="entry name" value="Unchr_helicase_relaxase_TraI"/>
</dbReference>
<sequence length="421" mass="48339">MVLFRGLKPAFKKVNKIKTKLDLHSVRTADDLLNTKDNLKFVKAVKLLIKPSTRFNRFYLPAIRKFAEFVQNITENQCGFFSQEIGFLERGLERSSRTLALCLKYFFPEEVNFANTSNKDALWIYATFTAALFLDIGKIAVKYSITLFHKKGHSLKKWNPYIASMLGQGDYYEFDYVKENFNDLRNFITPMLARQILDSMTDSSLETEGFNWIASDPDILKAWFSLLAGEEDRIPMTSFISMIPRADIEFIEHNRVNAQIAITDRGGEAFLQWLRKELAEGRIFINEKDAKIRISEGKIFLSTAIFQEFIDTNPNYKHSELIERQFIDVAKLYQISISELDQRYRAYGGLSGLSDLGKRYRTVGGLSVTQENEKNTPQRFLQGDIRLISLITSPSSIDKIINLSLSGKSMSRIFISPHLSS</sequence>
<organism evidence="2 3">
    <name type="scientific">Candidatus Aquirickettsiella gammari</name>
    <dbReference type="NCBI Taxonomy" id="2016198"/>
    <lineage>
        <taxon>Bacteria</taxon>
        <taxon>Pseudomonadati</taxon>
        <taxon>Pseudomonadota</taxon>
        <taxon>Gammaproteobacteria</taxon>
        <taxon>Legionellales</taxon>
        <taxon>Coxiellaceae</taxon>
        <taxon>Candidatus Aquirickettsiella</taxon>
    </lineage>
</organism>
<feature type="domain" description="Uncharacterised" evidence="1">
    <location>
        <begin position="29"/>
        <end position="301"/>
    </location>
</feature>
<reference evidence="2 3" key="2">
    <citation type="journal article" date="2018" name="J. Invertebr. Pathol.">
        <title>'Candidatus Aquirickettsiella gammari' (Gammaproteobacteria: Legionellales: Coxiellaceae): A bacterial pathogen of the freshwater crustacean Gammarus fossarum (Malacostraca: Amphipoda).</title>
        <authorList>
            <person name="Bojko J."/>
            <person name="Dunn A.M."/>
            <person name="Stebbing P.D."/>
            <person name="van Aerle R."/>
            <person name="Bacela-Spychalska K."/>
            <person name="Bean T.P."/>
            <person name="Urrutia A."/>
            <person name="Stentiford G.D."/>
        </authorList>
    </citation>
    <scope>NUCLEOTIDE SEQUENCE [LARGE SCALE GENOMIC DNA]</scope>
    <source>
        <strain evidence="2">RA15029</strain>
    </source>
</reference>
<dbReference type="Proteomes" id="UP000226429">
    <property type="component" value="Unassembled WGS sequence"/>
</dbReference>
<dbReference type="InterPro" id="IPR036390">
    <property type="entry name" value="WH_DNA-bd_sf"/>
</dbReference>
<dbReference type="AlphaFoldDB" id="A0A370CI19"/>